<evidence type="ECO:0000313" key="2">
    <source>
        <dbReference type="Ensembl" id="ENSSAUP00010002478.1"/>
    </source>
</evidence>
<accession>A0A671TKE2</accession>
<dbReference type="Gene3D" id="3.40.50.12690">
    <property type="match status" value="1"/>
</dbReference>
<protein>
    <recommendedName>
        <fullName evidence="4">SGNH hydrolase-type esterase domain-containing protein</fullName>
    </recommendedName>
</protein>
<evidence type="ECO:0008006" key="4">
    <source>
        <dbReference type="Google" id="ProtNLM"/>
    </source>
</evidence>
<dbReference type="AlphaFoldDB" id="A0A671TKE2"/>
<evidence type="ECO:0000256" key="1">
    <source>
        <dbReference type="SAM" id="MobiDB-lite"/>
    </source>
</evidence>
<dbReference type="Ensembl" id="ENSSAUT00010002604.1">
    <property type="protein sequence ID" value="ENSSAUP00010002478.1"/>
    <property type="gene ID" value="ENSSAUG00010001205.1"/>
</dbReference>
<dbReference type="SUPFAM" id="SSF52266">
    <property type="entry name" value="SGNH hydrolase"/>
    <property type="match status" value="1"/>
</dbReference>
<reference evidence="2" key="2">
    <citation type="submission" date="2025-08" db="UniProtKB">
        <authorList>
            <consortium name="Ensembl"/>
        </authorList>
    </citation>
    <scope>IDENTIFICATION</scope>
</reference>
<dbReference type="OMA" id="CIWCKEL"/>
<dbReference type="Gene3D" id="3.40.50.12700">
    <property type="match status" value="1"/>
</dbReference>
<sequence length="249" mass="27021">RRVRELEQLLSARNTGTADSVSPRPGSRPASLSTSSVSSAAAVEFVSARSRRGRGRRSRSPVVWGGQQSPLLTANQFSVLASPVVSSAGSCASPAPADGAELHTLVIGDSITRNVKLASSATVYCLPGARASDIEANLRVLASRRVKQGTQAHSTTSYSNIVIHAGGNNICQKQSEITKDSLARTFQAARKMCQHQLIVSDPLPQRGNDETYSRLTAMNRWLARHCREQGYRFVDNWPSFWGRPHLLRA</sequence>
<name>A0A671TKE2_SPAAU</name>
<dbReference type="GeneTree" id="ENSGT01120000273244"/>
<reference evidence="2" key="3">
    <citation type="submission" date="2025-09" db="UniProtKB">
        <authorList>
            <consortium name="Ensembl"/>
        </authorList>
    </citation>
    <scope>IDENTIFICATION</scope>
</reference>
<evidence type="ECO:0000313" key="3">
    <source>
        <dbReference type="Proteomes" id="UP000472265"/>
    </source>
</evidence>
<organism evidence="2 3">
    <name type="scientific">Sparus aurata</name>
    <name type="common">Gilthead sea bream</name>
    <dbReference type="NCBI Taxonomy" id="8175"/>
    <lineage>
        <taxon>Eukaryota</taxon>
        <taxon>Metazoa</taxon>
        <taxon>Chordata</taxon>
        <taxon>Craniata</taxon>
        <taxon>Vertebrata</taxon>
        <taxon>Euteleostomi</taxon>
        <taxon>Actinopterygii</taxon>
        <taxon>Neopterygii</taxon>
        <taxon>Teleostei</taxon>
        <taxon>Neoteleostei</taxon>
        <taxon>Acanthomorphata</taxon>
        <taxon>Eupercaria</taxon>
        <taxon>Spariformes</taxon>
        <taxon>Sparidae</taxon>
        <taxon>Sparus</taxon>
    </lineage>
</organism>
<feature type="region of interest" description="Disordered" evidence="1">
    <location>
        <begin position="8"/>
        <end position="35"/>
    </location>
</feature>
<proteinExistence type="predicted"/>
<reference evidence="2" key="1">
    <citation type="submission" date="2021-04" db="EMBL/GenBank/DDBJ databases">
        <authorList>
            <consortium name="Wellcome Sanger Institute Data Sharing"/>
        </authorList>
    </citation>
    <scope>NUCLEOTIDE SEQUENCE [LARGE SCALE GENOMIC DNA]</scope>
</reference>
<dbReference type="Proteomes" id="UP000472265">
    <property type="component" value="Chromosome 9"/>
</dbReference>
<dbReference type="InParanoid" id="A0A671TKE2"/>
<feature type="compositionally biased region" description="Polar residues" evidence="1">
    <location>
        <begin position="11"/>
        <end position="20"/>
    </location>
</feature>
<keyword evidence="3" id="KW-1185">Reference proteome</keyword>